<organism evidence="5 6">
    <name type="scientific">Thiorhodococcus mannitoliphagus</name>
    <dbReference type="NCBI Taxonomy" id="329406"/>
    <lineage>
        <taxon>Bacteria</taxon>
        <taxon>Pseudomonadati</taxon>
        <taxon>Pseudomonadota</taxon>
        <taxon>Gammaproteobacteria</taxon>
        <taxon>Chromatiales</taxon>
        <taxon>Chromatiaceae</taxon>
        <taxon>Thiorhodococcus</taxon>
    </lineage>
</organism>
<accession>A0A6P1DNY1</accession>
<gene>
    <name evidence="5" type="ORF">G3480_02800</name>
</gene>
<dbReference type="SUPFAM" id="SSF110857">
    <property type="entry name" value="Gamma-glutamyl cyclotransferase-like"/>
    <property type="match status" value="1"/>
</dbReference>
<proteinExistence type="inferred from homology"/>
<dbReference type="GO" id="GO:0061929">
    <property type="term" value="F:gamma-glutamylaminecyclotransferase activity"/>
    <property type="evidence" value="ECO:0007669"/>
    <property type="project" value="InterPro"/>
</dbReference>
<feature type="active site" description="Proton acceptor" evidence="2">
    <location>
        <position position="74"/>
    </location>
</feature>
<keyword evidence="5" id="KW-0808">Transferase</keyword>
<dbReference type="Proteomes" id="UP000471640">
    <property type="component" value="Unassembled WGS sequence"/>
</dbReference>
<evidence type="ECO:0000313" key="5">
    <source>
        <dbReference type="EMBL" id="NEX19250.1"/>
    </source>
</evidence>
<protein>
    <recommendedName>
        <fullName evidence="3">Gamma-glutamylcyclotransferase family protein</fullName>
    </recommendedName>
</protein>
<evidence type="ECO:0000313" key="6">
    <source>
        <dbReference type="Proteomes" id="UP000471640"/>
    </source>
</evidence>
<sequence>MRHRVFVYGTLLRGEVNHGLLVGAGFLGGFRTRPCYSLFLLGAYPGVVKGGRTQILGEVYEIDRACLRRLDRLEDYPRLYDRQQIQTPYGRAWIYVYRGSVEGCRVIRGGDWRAFAADPDSVRAAGVRAVRDAKTYDFGKAV</sequence>
<evidence type="ECO:0000259" key="4">
    <source>
        <dbReference type="Pfam" id="PF06094"/>
    </source>
</evidence>
<dbReference type="InterPro" id="IPR036568">
    <property type="entry name" value="GGCT-like_sf"/>
</dbReference>
<dbReference type="InterPro" id="IPR013024">
    <property type="entry name" value="GGCT-like"/>
</dbReference>
<dbReference type="EMBL" id="JAAIJR010000006">
    <property type="protein sequence ID" value="NEX19250.1"/>
    <property type="molecule type" value="Genomic_DNA"/>
</dbReference>
<dbReference type="PANTHER" id="PTHR12510">
    <property type="entry name" value="TROPONIN C-AKIN-1 PROTEIN"/>
    <property type="match status" value="1"/>
</dbReference>
<comment type="caution">
    <text evidence="5">The sequence shown here is derived from an EMBL/GenBank/DDBJ whole genome shotgun (WGS) entry which is preliminary data.</text>
</comment>
<dbReference type="InterPro" id="IPR009288">
    <property type="entry name" value="AIG2-like_dom"/>
</dbReference>
<dbReference type="CDD" id="cd06661">
    <property type="entry name" value="GGCT_like"/>
    <property type="match status" value="1"/>
</dbReference>
<dbReference type="GO" id="GO:0005829">
    <property type="term" value="C:cytosol"/>
    <property type="evidence" value="ECO:0007669"/>
    <property type="project" value="TreeGrafter"/>
</dbReference>
<dbReference type="GO" id="GO:0016740">
    <property type="term" value="F:transferase activity"/>
    <property type="evidence" value="ECO:0007669"/>
    <property type="project" value="UniProtKB-KW"/>
</dbReference>
<dbReference type="PANTHER" id="PTHR12510:SF4">
    <property type="entry name" value="GAMMA-GLUTAMYLAMINECYCLOTRANSFERASE"/>
    <property type="match status" value="1"/>
</dbReference>
<feature type="domain" description="Gamma-glutamylcyclotransferase AIG2-like" evidence="4">
    <location>
        <begin position="5"/>
        <end position="113"/>
    </location>
</feature>
<dbReference type="RefSeq" id="WP_164652147.1">
    <property type="nucleotide sequence ID" value="NZ_JAAIJR010000006.1"/>
</dbReference>
<evidence type="ECO:0000256" key="2">
    <source>
        <dbReference type="PIRSR" id="PIRSR639126-1"/>
    </source>
</evidence>
<dbReference type="InterPro" id="IPR039126">
    <property type="entry name" value="GGACT"/>
</dbReference>
<dbReference type="Gene3D" id="3.10.490.10">
    <property type="entry name" value="Gamma-glutamyl cyclotransferase-like"/>
    <property type="match status" value="1"/>
</dbReference>
<name>A0A6P1DNY1_9GAMM</name>
<evidence type="ECO:0000256" key="1">
    <source>
        <dbReference type="ARBA" id="ARBA00008861"/>
    </source>
</evidence>
<dbReference type="AlphaFoldDB" id="A0A6P1DNY1"/>
<keyword evidence="6" id="KW-1185">Reference proteome</keyword>
<evidence type="ECO:0000256" key="3">
    <source>
        <dbReference type="RuleBase" id="RU367036"/>
    </source>
</evidence>
<dbReference type="Pfam" id="PF06094">
    <property type="entry name" value="GGACT"/>
    <property type="match status" value="1"/>
</dbReference>
<reference evidence="5 6" key="2">
    <citation type="submission" date="2020-02" db="EMBL/GenBank/DDBJ databases">
        <title>Genome sequences of Thiorhodococcus mannitoliphagus and Thiorhodococcus minor, purple sulfur photosynthetic bacteria in the gammaproteobacterial family, Chromatiaceae.</title>
        <authorList>
            <person name="Aviles F.A."/>
            <person name="Meyer T.E."/>
            <person name="Kyndt J.A."/>
        </authorList>
    </citation>
    <scope>NUCLEOTIDE SEQUENCE [LARGE SCALE GENOMIC DNA]</scope>
    <source>
        <strain evidence="5 6">DSM 18266</strain>
    </source>
</reference>
<reference evidence="6" key="1">
    <citation type="journal article" date="2020" name="Microbiol. Resour. Announc.">
        <title>Draft Genome Sequences of Thiorhodococcus mannitoliphagus and Thiorhodococcus minor, Purple Sulfur Photosynthetic Bacteria in the Gammaproteobacterial Family Chromatiaceae.</title>
        <authorList>
            <person name="Aviles F.A."/>
            <person name="Meyer T.E."/>
            <person name="Kyndt J.A."/>
        </authorList>
    </citation>
    <scope>NUCLEOTIDE SEQUENCE [LARGE SCALE GENOMIC DNA]</scope>
    <source>
        <strain evidence="6">DSM 18266</strain>
    </source>
</reference>
<comment type="similarity">
    <text evidence="1 3">Belongs to the gamma-glutamylcyclotransferase family.</text>
</comment>